<feature type="domain" description="DUF403" evidence="1">
    <location>
        <begin position="512"/>
        <end position="825"/>
    </location>
</feature>
<name>A0A160TC77_9ZZZZ</name>
<organism evidence="3">
    <name type="scientific">hydrothermal vent metagenome</name>
    <dbReference type="NCBI Taxonomy" id="652676"/>
    <lineage>
        <taxon>unclassified sequences</taxon>
        <taxon>metagenomes</taxon>
        <taxon>ecological metagenomes</taxon>
    </lineage>
</organism>
<evidence type="ECO:0000259" key="1">
    <source>
        <dbReference type="Pfam" id="PF04168"/>
    </source>
</evidence>
<dbReference type="PANTHER" id="PTHR34595">
    <property type="entry name" value="BLR5612 PROTEIN"/>
    <property type="match status" value="1"/>
</dbReference>
<proteinExistence type="predicted"/>
<accession>A0A160TC77</accession>
<dbReference type="Pfam" id="PF04168">
    <property type="entry name" value="Alpha-E"/>
    <property type="match status" value="1"/>
</dbReference>
<dbReference type="InterPro" id="IPR025841">
    <property type="entry name" value="CP_ATPgrasp_2"/>
</dbReference>
<dbReference type="InterPro" id="IPR007296">
    <property type="entry name" value="DUF403"/>
</dbReference>
<dbReference type="Gene3D" id="3.30.1490.270">
    <property type="match status" value="1"/>
</dbReference>
<evidence type="ECO:0000313" key="3">
    <source>
        <dbReference type="EMBL" id="CUS42065.1"/>
    </source>
</evidence>
<dbReference type="Gene3D" id="3.40.50.11290">
    <property type="match status" value="1"/>
</dbReference>
<feature type="domain" description="Circularly permuted ATP-grasp type 2" evidence="2">
    <location>
        <begin position="88"/>
        <end position="462"/>
    </location>
</feature>
<evidence type="ECO:0000259" key="2">
    <source>
        <dbReference type="Pfam" id="PF14403"/>
    </source>
</evidence>
<dbReference type="SUPFAM" id="SSF56059">
    <property type="entry name" value="Glutathione synthetase ATP-binding domain-like"/>
    <property type="match status" value="1"/>
</dbReference>
<protein>
    <submittedName>
        <fullName evidence="3">Protein containing domains DUF404, DUF407, DUF403</fullName>
    </submittedName>
</protein>
<dbReference type="Pfam" id="PF14403">
    <property type="entry name" value="CP_ATPgrasp_2"/>
    <property type="match status" value="1"/>
</dbReference>
<gene>
    <name evidence="3" type="ORF">MGWOODY_Tha1347</name>
</gene>
<dbReference type="AlphaFoldDB" id="A0A160TC77"/>
<dbReference type="EMBL" id="CZQC01000061">
    <property type="protein sequence ID" value="CUS42065.1"/>
    <property type="molecule type" value="Genomic_DNA"/>
</dbReference>
<dbReference type="InterPro" id="IPR051680">
    <property type="entry name" value="ATP-dep_Glu-Cys_Ligase-2"/>
</dbReference>
<reference evidence="3" key="1">
    <citation type="submission" date="2015-10" db="EMBL/GenBank/DDBJ databases">
        <authorList>
            <person name="Gilbert D.G."/>
        </authorList>
    </citation>
    <scope>NUCLEOTIDE SEQUENCE</scope>
</reference>
<dbReference type="PANTHER" id="PTHR34595:SF2">
    <property type="entry name" value="BLR2978 PROTEIN"/>
    <property type="match status" value="1"/>
</dbReference>
<sequence>MSIDPAVILPAGLSYPPVAGNGDEVRDNEGNILPHWSYLLESIAELGPEAFSERQAKALRILRDDGATYNIYSDAKSPSRIWNLDLVPNIISSDEWGTIEAGLQERGELFNLLLRDIYGPGKLLRQGIIPAEALFSHRGFLRACHGITVPGEHELILHGVDLIRDDDGKMLVIGDRTQSPSGAGYALENRTVMSRVFPSLFRDSHVHRLAAFFQQLRNKLISLSPHSSRSRIAVLTPGPRNETYFEHAYLANYLGFYLVQSDDLVVRNGFLWMKSLDGLNRVDVLLRRVDDWYCDPVELRSDSRLGVAGLLEAVRAGNLIVANPLGSGVLENPVFLRYLPEISKALLGRELRLPSVQTHWCGEPDDLAYVLEHLPELVIKPIYRTSGISSSAGALLTQAELVELRLRILANPAQYVAQPVMAASYLPSFQDSQLLPRPAILRSFAVASNNSYSIMPGGLTRVGGTESEFIISSQSGANSKDTWVVASEPERLLESNSRGDDLQVREAENINLPSRVLENLYWMGRYAERAEASLRILRTTFMLLNGEEPLTPRLRQKFRAAVAKVTTTVLVGDLISDQDLVRQLQDGAVLSSIANNLNSMLFCADETKELLSSDTYRVINDIRDALADLNSTFTVARLSAPEEALDPLVTALMALSGLNHESMIRGFGWRFMELGRRLERATQSSALMNCLLSTVLPEPEQSRVNEALLLTLEGLISYRRRYGARTAIQTSLDLVLLDGDNPRSIIYQLTQMLAHVRKLPNSKGYLHELPPAERIMVEGSALVRLSSLNDMCADVDGTRLQLKNVLTELEALLLRASDMITDRYFDHREQSQQLVSSQWEGV</sequence>